<dbReference type="PANTHER" id="PTHR13789:SF268">
    <property type="entry name" value="5-METHYLPHENAZINE-1-CARBOXYLATE 1-MONOOXYGENASE"/>
    <property type="match status" value="1"/>
</dbReference>
<dbReference type="Pfam" id="PF01494">
    <property type="entry name" value="FAD_binding_3"/>
    <property type="match status" value="1"/>
</dbReference>
<gene>
    <name evidence="4" type="ORF">ACFPTN_13645</name>
</gene>
<dbReference type="NCBIfam" id="NF005720">
    <property type="entry name" value="PRK07538.1"/>
    <property type="match status" value="1"/>
</dbReference>
<dbReference type="InterPro" id="IPR002938">
    <property type="entry name" value="FAD-bd"/>
</dbReference>
<protein>
    <submittedName>
        <fullName evidence="4">Flavin-dependent oxidoreductase</fullName>
    </submittedName>
</protein>
<dbReference type="Gene3D" id="3.30.9.30">
    <property type="match status" value="1"/>
</dbReference>
<evidence type="ECO:0000259" key="3">
    <source>
        <dbReference type="Pfam" id="PF01494"/>
    </source>
</evidence>
<dbReference type="RefSeq" id="WP_096445030.1">
    <property type="nucleotide sequence ID" value="NZ_JBHSOG010000050.1"/>
</dbReference>
<dbReference type="SUPFAM" id="SSF54373">
    <property type="entry name" value="FAD-linked reductases, C-terminal domain"/>
    <property type="match status" value="1"/>
</dbReference>
<keyword evidence="2" id="KW-0503">Monooxygenase</keyword>
<accession>A0ABW1ASZ0</accession>
<evidence type="ECO:0000313" key="4">
    <source>
        <dbReference type="EMBL" id="MFC5770422.1"/>
    </source>
</evidence>
<dbReference type="EMBL" id="JBHSOG010000050">
    <property type="protein sequence ID" value="MFC5770422.1"/>
    <property type="molecule type" value="Genomic_DNA"/>
</dbReference>
<sequence length="430" mass="47410">MKVIIAGAGIGGLTAALSLQRAGIDCVVYESVAQIKPLGVGLNILPHAAREFIELGLEEEIDKFAIRTTAMNYYTGEGRLVISQPCGLHAGYRWPQWSVLRGDMQMLLLDTFRERAGAEKVISDARLVGFTETVNGRVRVEFERHGGSRLFDEGDVLVGADGLHSATRRSLYPNEGAPVYSGMVLYRCAVETDQYLDGKTMVIIGDKALKIVAYPISKRLQDAGEGKSLVNWIAALTMDENKAPTEDWDKVSEQQRLLPLYKDWQFDWIDVPKMMRESERILEFPLYDRDPLDRWSFGRVTLLGDAAHPLIPVSSNGAVQAIIDGRALAYALASEGSPEAGLRAYEADRLERANAVVRSSRQNGPDEVLEIVKRRCPPGAANIHDCVPLAELQQVIDDFKERAGFGLHTLNNRRSYNVGQDSGPASDPAA</sequence>
<evidence type="ECO:0000256" key="2">
    <source>
        <dbReference type="ARBA" id="ARBA00023033"/>
    </source>
</evidence>
<organism evidence="4 5">
    <name type="scientific">Thauera sinica</name>
    <dbReference type="NCBI Taxonomy" id="2665146"/>
    <lineage>
        <taxon>Bacteria</taxon>
        <taxon>Pseudomonadati</taxon>
        <taxon>Pseudomonadota</taxon>
        <taxon>Betaproteobacteria</taxon>
        <taxon>Rhodocyclales</taxon>
        <taxon>Zoogloeaceae</taxon>
        <taxon>Thauera</taxon>
    </lineage>
</organism>
<dbReference type="InterPro" id="IPR036188">
    <property type="entry name" value="FAD/NAD-bd_sf"/>
</dbReference>
<dbReference type="PANTHER" id="PTHR13789">
    <property type="entry name" value="MONOOXYGENASE"/>
    <property type="match status" value="1"/>
</dbReference>
<comment type="caution">
    <text evidence="4">The sequence shown here is derived from an EMBL/GenBank/DDBJ whole genome shotgun (WGS) entry which is preliminary data.</text>
</comment>
<keyword evidence="5" id="KW-1185">Reference proteome</keyword>
<proteinExistence type="predicted"/>
<dbReference type="SUPFAM" id="SSF51905">
    <property type="entry name" value="FAD/NAD(P)-binding domain"/>
    <property type="match status" value="1"/>
</dbReference>
<keyword evidence="1" id="KW-0560">Oxidoreductase</keyword>
<evidence type="ECO:0000256" key="1">
    <source>
        <dbReference type="ARBA" id="ARBA00023002"/>
    </source>
</evidence>
<reference evidence="5" key="1">
    <citation type="journal article" date="2019" name="Int. J. Syst. Evol. Microbiol.">
        <title>The Global Catalogue of Microorganisms (GCM) 10K type strain sequencing project: providing services to taxonomists for standard genome sequencing and annotation.</title>
        <authorList>
            <consortium name="The Broad Institute Genomics Platform"/>
            <consortium name="The Broad Institute Genome Sequencing Center for Infectious Disease"/>
            <person name="Wu L."/>
            <person name="Ma J."/>
        </authorList>
    </citation>
    <scope>NUCLEOTIDE SEQUENCE [LARGE SCALE GENOMIC DNA]</scope>
    <source>
        <strain evidence="5">SHR3</strain>
    </source>
</reference>
<dbReference type="InterPro" id="IPR050493">
    <property type="entry name" value="FAD-dep_Monooxygenase_BioMet"/>
</dbReference>
<feature type="domain" description="FAD-binding" evidence="3">
    <location>
        <begin position="2"/>
        <end position="359"/>
    </location>
</feature>
<name>A0ABW1ASZ0_9RHOO</name>
<dbReference type="Gene3D" id="3.50.50.60">
    <property type="entry name" value="FAD/NAD(P)-binding domain"/>
    <property type="match status" value="1"/>
</dbReference>
<dbReference type="PRINTS" id="PR00420">
    <property type="entry name" value="RNGMNOXGNASE"/>
</dbReference>
<evidence type="ECO:0000313" key="5">
    <source>
        <dbReference type="Proteomes" id="UP001595974"/>
    </source>
</evidence>
<dbReference type="Proteomes" id="UP001595974">
    <property type="component" value="Unassembled WGS sequence"/>
</dbReference>